<keyword evidence="4" id="KW-1185">Reference proteome</keyword>
<name>A0AAX3N147_9BACL</name>
<reference evidence="1 4" key="1">
    <citation type="submission" date="2023-02" db="EMBL/GenBank/DDBJ databases">
        <title>Pathogen: clinical or host-associated sample.</title>
        <authorList>
            <person name="Hergert J."/>
            <person name="Casey R."/>
            <person name="Wagner J."/>
            <person name="Young E.L."/>
            <person name="Oakeson K.F."/>
        </authorList>
    </citation>
    <scope>NUCLEOTIDE SEQUENCE</scope>
    <source>
        <strain evidence="2 4">2022CK-00829</strain>
        <strain evidence="1">2022CK-00830</strain>
    </source>
</reference>
<dbReference type="Proteomes" id="UP001221519">
    <property type="component" value="Chromosome"/>
</dbReference>
<accession>A0AAX3N147</accession>
<evidence type="ECO:0000313" key="2">
    <source>
        <dbReference type="EMBL" id="WDI02188.1"/>
    </source>
</evidence>
<dbReference type="RefSeq" id="WP_274337702.1">
    <property type="nucleotide sequence ID" value="NZ_CP118101.1"/>
</dbReference>
<dbReference type="Proteomes" id="UP001220962">
    <property type="component" value="Chromosome"/>
</dbReference>
<evidence type="ECO:0000313" key="3">
    <source>
        <dbReference type="Proteomes" id="UP001220962"/>
    </source>
</evidence>
<organism evidence="1 3">
    <name type="scientific">Paenibacillus urinalis</name>
    <dbReference type="NCBI Taxonomy" id="521520"/>
    <lineage>
        <taxon>Bacteria</taxon>
        <taxon>Bacillati</taxon>
        <taxon>Bacillota</taxon>
        <taxon>Bacilli</taxon>
        <taxon>Bacillales</taxon>
        <taxon>Paenibacillaceae</taxon>
        <taxon>Paenibacillus</taxon>
    </lineage>
</organism>
<gene>
    <name evidence="1" type="ORF">PUW23_23840</name>
    <name evidence="2" type="ORF">PUW25_23835</name>
</gene>
<protein>
    <submittedName>
        <fullName evidence="1">Uncharacterized protein</fullName>
    </submittedName>
</protein>
<dbReference type="EMBL" id="CP118108">
    <property type="protein sequence ID" value="WDI02188.1"/>
    <property type="molecule type" value="Genomic_DNA"/>
</dbReference>
<dbReference type="EMBL" id="CP118101">
    <property type="protein sequence ID" value="WDH82440.1"/>
    <property type="molecule type" value="Genomic_DNA"/>
</dbReference>
<dbReference type="AlphaFoldDB" id="A0AAX3N147"/>
<evidence type="ECO:0000313" key="1">
    <source>
        <dbReference type="EMBL" id="WDH82440.1"/>
    </source>
</evidence>
<sequence length="128" mass="14340">MVIKGLKSLDTWDVTEERDYSLEEIRELLRGGKHSVFLVVMKYEILGVPCFGSGLTLWDETHAPILRDGRLVVSTYFRRADLGQAGGIGDPEEPIPVDVVIDPNEPILFISVKRVHAAPHPLDEIIHN</sequence>
<proteinExistence type="predicted"/>
<evidence type="ECO:0000313" key="4">
    <source>
        <dbReference type="Proteomes" id="UP001221519"/>
    </source>
</evidence>